<evidence type="ECO:0000256" key="1">
    <source>
        <dbReference type="ARBA" id="ARBA00001974"/>
    </source>
</evidence>
<dbReference type="PANTHER" id="PTHR43557">
    <property type="entry name" value="APOPTOSIS-INDUCING FACTOR 1"/>
    <property type="match status" value="1"/>
</dbReference>
<organism evidence="7 8">
    <name type="scientific">Amycolatopsis methanolica 239</name>
    <dbReference type="NCBI Taxonomy" id="1068978"/>
    <lineage>
        <taxon>Bacteria</taxon>
        <taxon>Bacillati</taxon>
        <taxon>Actinomycetota</taxon>
        <taxon>Actinomycetes</taxon>
        <taxon>Pseudonocardiales</taxon>
        <taxon>Pseudonocardiaceae</taxon>
        <taxon>Amycolatopsis</taxon>
        <taxon>Amycolatopsis methanolica group</taxon>
    </lineage>
</organism>
<gene>
    <name evidence="7" type="primary">hcaD</name>
    <name evidence="7" type="ORF">AMETH_0220</name>
</gene>
<keyword evidence="3" id="KW-0274">FAD</keyword>
<sequence length="405" mass="43051">MTDVVIVGAGQAGFQVAASLREKGHQGRVVLVGDEPGVPYQRPPLSKAYLSGALPGERLALRPQTFYDKHGIELVCGRAVGIDRDRCRVALADERELEYGHLVLTTGTRNRELPVPGAKLDGVLGLRTRADADALRERIDGARNVVVIGGGFIGLEFAASVAKLGLSVTVLEASDRLMRRAVSPAVSAHYRELHERRGTRVLFGASVVALHGGHEVTGVELADGSVLPADLVVVGIGVVPNTELAADAGLAVDDGIVVDEQMSTSDLRVSAVGDCAVYPSRHARGPLRLESVQNAVDHARCLATRLTGTAEPYASVPWFWSNQFDARLQIAGLGTDHDEAIVHGDPDAGSFSVFCFRAGRLVCVESVNRTPDHMAARKLFTAGGSLDRELLAPGFDFRQHVAAVA</sequence>
<dbReference type="InterPro" id="IPR023753">
    <property type="entry name" value="FAD/NAD-binding_dom"/>
</dbReference>
<dbReference type="RefSeq" id="WP_017986175.1">
    <property type="nucleotide sequence ID" value="NZ_AQUL01000001.1"/>
</dbReference>
<proteinExistence type="predicted"/>
<dbReference type="KEGG" id="amq:AMETH_0220"/>
<dbReference type="SUPFAM" id="SSF55424">
    <property type="entry name" value="FAD/NAD-linked reductases, dimerisation (C-terminal) domain"/>
    <property type="match status" value="1"/>
</dbReference>
<dbReference type="GO" id="GO:0016651">
    <property type="term" value="F:oxidoreductase activity, acting on NAD(P)H"/>
    <property type="evidence" value="ECO:0007669"/>
    <property type="project" value="TreeGrafter"/>
</dbReference>
<dbReference type="HOGENOM" id="CLU_003291_4_0_11"/>
<dbReference type="STRING" id="1068978.AMETH_0220"/>
<protein>
    <submittedName>
        <fullName evidence="7">FAD-dependent pyridine nucleotide-disulfide oxidoreductase</fullName>
    </submittedName>
</protein>
<evidence type="ECO:0000256" key="2">
    <source>
        <dbReference type="ARBA" id="ARBA00022630"/>
    </source>
</evidence>
<reference evidence="7 8" key="1">
    <citation type="submission" date="2014-07" db="EMBL/GenBank/DDBJ databases">
        <title>Whole Genome Sequence of the Amycolatopsis methanolica 239.</title>
        <authorList>
            <person name="Tang B."/>
        </authorList>
    </citation>
    <scope>NUCLEOTIDE SEQUENCE [LARGE SCALE GENOMIC DNA]</scope>
    <source>
        <strain evidence="7 8">239</strain>
    </source>
</reference>
<evidence type="ECO:0000259" key="6">
    <source>
        <dbReference type="Pfam" id="PF14759"/>
    </source>
</evidence>
<dbReference type="Gene3D" id="3.30.390.30">
    <property type="match status" value="1"/>
</dbReference>
<keyword evidence="8" id="KW-1185">Reference proteome</keyword>
<dbReference type="InterPro" id="IPR036188">
    <property type="entry name" value="FAD/NAD-bd_sf"/>
</dbReference>
<evidence type="ECO:0000256" key="3">
    <source>
        <dbReference type="ARBA" id="ARBA00022827"/>
    </source>
</evidence>
<evidence type="ECO:0000313" key="7">
    <source>
        <dbReference type="EMBL" id="AIJ20312.1"/>
    </source>
</evidence>
<comment type="cofactor">
    <cofactor evidence="1">
        <name>FAD</name>
        <dbReference type="ChEBI" id="CHEBI:57692"/>
    </cofactor>
</comment>
<evidence type="ECO:0000313" key="8">
    <source>
        <dbReference type="Proteomes" id="UP000062973"/>
    </source>
</evidence>
<dbReference type="PRINTS" id="PR00411">
    <property type="entry name" value="PNDRDTASEI"/>
</dbReference>
<dbReference type="Proteomes" id="UP000062973">
    <property type="component" value="Chromosome"/>
</dbReference>
<dbReference type="GO" id="GO:0005737">
    <property type="term" value="C:cytoplasm"/>
    <property type="evidence" value="ECO:0007669"/>
    <property type="project" value="TreeGrafter"/>
</dbReference>
<feature type="domain" description="FAD/NAD(P)-binding" evidence="5">
    <location>
        <begin position="3"/>
        <end position="299"/>
    </location>
</feature>
<feature type="domain" description="Reductase C-terminal" evidence="6">
    <location>
        <begin position="318"/>
        <end position="399"/>
    </location>
</feature>
<dbReference type="AlphaFoldDB" id="A0A076MR96"/>
<name>A0A076MR96_AMYME</name>
<dbReference type="Pfam" id="PF07992">
    <property type="entry name" value="Pyr_redox_2"/>
    <property type="match status" value="1"/>
</dbReference>
<dbReference type="eggNOG" id="COG0446">
    <property type="taxonomic scope" value="Bacteria"/>
</dbReference>
<keyword evidence="2" id="KW-0285">Flavoprotein</keyword>
<dbReference type="EMBL" id="CP009110">
    <property type="protein sequence ID" value="AIJ20312.1"/>
    <property type="molecule type" value="Genomic_DNA"/>
</dbReference>
<dbReference type="Pfam" id="PF14759">
    <property type="entry name" value="Reductase_C"/>
    <property type="match status" value="1"/>
</dbReference>
<dbReference type="SUPFAM" id="SSF51905">
    <property type="entry name" value="FAD/NAD(P)-binding domain"/>
    <property type="match status" value="2"/>
</dbReference>
<dbReference type="PATRIC" id="fig|1068978.7.peg.235"/>
<keyword evidence="4" id="KW-0560">Oxidoreductase</keyword>
<dbReference type="OrthoDB" id="4475657at2"/>
<evidence type="ECO:0000256" key="4">
    <source>
        <dbReference type="ARBA" id="ARBA00023002"/>
    </source>
</evidence>
<dbReference type="PRINTS" id="PR00368">
    <property type="entry name" value="FADPNR"/>
</dbReference>
<accession>A0A076MR96</accession>
<dbReference type="InterPro" id="IPR050446">
    <property type="entry name" value="FAD-oxidoreductase/Apoptosis"/>
</dbReference>
<evidence type="ECO:0000259" key="5">
    <source>
        <dbReference type="Pfam" id="PF07992"/>
    </source>
</evidence>
<dbReference type="InterPro" id="IPR016156">
    <property type="entry name" value="FAD/NAD-linked_Rdtase_dimer_sf"/>
</dbReference>
<dbReference type="InterPro" id="IPR028202">
    <property type="entry name" value="Reductase_C"/>
</dbReference>
<dbReference type="PANTHER" id="PTHR43557:SF2">
    <property type="entry name" value="RIESKE DOMAIN-CONTAINING PROTEIN-RELATED"/>
    <property type="match status" value="1"/>
</dbReference>
<dbReference type="Gene3D" id="3.50.50.60">
    <property type="entry name" value="FAD/NAD(P)-binding domain"/>
    <property type="match status" value="2"/>
</dbReference>